<dbReference type="InterPro" id="IPR032466">
    <property type="entry name" value="Metal_Hydrolase"/>
</dbReference>
<evidence type="ECO:0000313" key="8">
    <source>
        <dbReference type="Proteomes" id="UP000243859"/>
    </source>
</evidence>
<comment type="caution">
    <text evidence="7">The sequence shown here is derived from an EMBL/GenBank/DDBJ whole genome shotgun (WGS) entry which is preliminary data.</text>
</comment>
<evidence type="ECO:0000256" key="2">
    <source>
        <dbReference type="ARBA" id="ARBA00006676"/>
    </source>
</evidence>
<comment type="cofactor">
    <cofactor evidence="1">
        <name>Zn(2+)</name>
        <dbReference type="ChEBI" id="CHEBI:29105"/>
    </cofactor>
</comment>
<keyword evidence="8" id="KW-1185">Reference proteome</keyword>
<dbReference type="NCBIfam" id="NF006848">
    <property type="entry name" value="PRK09358.1-3"/>
    <property type="match status" value="1"/>
</dbReference>
<dbReference type="Proteomes" id="UP000243859">
    <property type="component" value="Unassembled WGS sequence"/>
</dbReference>
<dbReference type="Pfam" id="PF00962">
    <property type="entry name" value="A_deaminase"/>
    <property type="match status" value="1"/>
</dbReference>
<evidence type="ECO:0000256" key="4">
    <source>
        <dbReference type="ARBA" id="ARBA00022801"/>
    </source>
</evidence>
<dbReference type="SUPFAM" id="SSF51556">
    <property type="entry name" value="Metallo-dependent hydrolases"/>
    <property type="match status" value="1"/>
</dbReference>
<protein>
    <submittedName>
        <fullName evidence="7">Adenosine deaminase</fullName>
    </submittedName>
</protein>
<dbReference type="GO" id="GO:0019239">
    <property type="term" value="F:deaminase activity"/>
    <property type="evidence" value="ECO:0007669"/>
    <property type="project" value="InterPro"/>
</dbReference>
<keyword evidence="3" id="KW-0479">Metal-binding</keyword>
<feature type="domain" description="Adenosine deaminase" evidence="6">
    <location>
        <begin position="4"/>
        <end position="317"/>
    </location>
</feature>
<sequence length="321" mass="34313">MSLPKIELHYHLEGGAPPELIRELARRHGEDISGIFAPEGGYLYRDFARFLKVYEAVTSVLRQPEDYARLTRTVLENAAQAGVIYLETFLSPDFCGGGDVAAWRDYLHAIAEVRVPGIELRGVVTCIRHFGGIPARRSALCAAETAGDFIVGFGMAGEEGAGRAADFAYAFDMAREAGLGLTAHAGEWGGPASVRDVLTLGVSRIGHGIGAAQDPALVAQLAGTGVVLEVCPGSNVALRAVAGWAAHPIDRLRRAGVAVTVSTDDPAFFATTMEREYTMLAETFGWAEADFTALNRVAARAAFCDDLTRARLLKHLEAPDV</sequence>
<dbReference type="OrthoDB" id="105475at2"/>
<evidence type="ECO:0000256" key="5">
    <source>
        <dbReference type="ARBA" id="ARBA00022833"/>
    </source>
</evidence>
<organism evidence="7 8">
    <name type="scientific">Rhodovulum imhoffii</name>
    <dbReference type="NCBI Taxonomy" id="365340"/>
    <lineage>
        <taxon>Bacteria</taxon>
        <taxon>Pseudomonadati</taxon>
        <taxon>Pseudomonadota</taxon>
        <taxon>Alphaproteobacteria</taxon>
        <taxon>Rhodobacterales</taxon>
        <taxon>Paracoccaceae</taxon>
        <taxon>Rhodovulum</taxon>
    </lineage>
</organism>
<gene>
    <name evidence="7" type="ORF">C8N32_10674</name>
</gene>
<dbReference type="EMBL" id="QAAA01000006">
    <property type="protein sequence ID" value="PTN02501.1"/>
    <property type="molecule type" value="Genomic_DNA"/>
</dbReference>
<dbReference type="Gene3D" id="3.20.20.140">
    <property type="entry name" value="Metal-dependent hydrolases"/>
    <property type="match status" value="1"/>
</dbReference>
<evidence type="ECO:0000313" key="7">
    <source>
        <dbReference type="EMBL" id="PTN02501.1"/>
    </source>
</evidence>
<keyword evidence="5" id="KW-0862">Zinc</keyword>
<dbReference type="NCBIfam" id="TIGR01430">
    <property type="entry name" value="aden_deam"/>
    <property type="match status" value="1"/>
</dbReference>
<evidence type="ECO:0000256" key="1">
    <source>
        <dbReference type="ARBA" id="ARBA00001947"/>
    </source>
</evidence>
<name>A0A2T5BSZ5_9RHOB</name>
<dbReference type="GO" id="GO:0016814">
    <property type="term" value="F:hydrolase activity, acting on carbon-nitrogen (but not peptide) bonds, in cyclic amidines"/>
    <property type="evidence" value="ECO:0007669"/>
    <property type="project" value="UniProtKB-ARBA"/>
</dbReference>
<dbReference type="PANTHER" id="PTHR43114:SF6">
    <property type="entry name" value="ADENINE DEAMINASE"/>
    <property type="match status" value="1"/>
</dbReference>
<dbReference type="InterPro" id="IPR001365">
    <property type="entry name" value="A_deaminase_dom"/>
</dbReference>
<dbReference type="AlphaFoldDB" id="A0A2T5BSZ5"/>
<proteinExistence type="inferred from homology"/>
<dbReference type="RefSeq" id="WP_107891714.1">
    <property type="nucleotide sequence ID" value="NZ_NHSI01000015.1"/>
</dbReference>
<reference evidence="7 8" key="1">
    <citation type="submission" date="2018-04" db="EMBL/GenBank/DDBJ databases">
        <title>Genomic Encyclopedia of Archaeal and Bacterial Type Strains, Phase II (KMG-II): from individual species to whole genera.</title>
        <authorList>
            <person name="Goeker M."/>
        </authorList>
    </citation>
    <scope>NUCLEOTIDE SEQUENCE [LARGE SCALE GENOMIC DNA]</scope>
    <source>
        <strain evidence="7 8">DSM 18064</strain>
    </source>
</reference>
<comment type="similarity">
    <text evidence="2">Belongs to the metallo-dependent hydrolases superfamily. Adenosine and AMP deaminases family.</text>
</comment>
<keyword evidence="4" id="KW-0378">Hydrolase</keyword>
<dbReference type="GO" id="GO:0046872">
    <property type="term" value="F:metal ion binding"/>
    <property type="evidence" value="ECO:0007669"/>
    <property type="project" value="UniProtKB-KW"/>
</dbReference>
<evidence type="ECO:0000256" key="3">
    <source>
        <dbReference type="ARBA" id="ARBA00022723"/>
    </source>
</evidence>
<accession>A0A2T5BSZ5</accession>
<dbReference type="PANTHER" id="PTHR43114">
    <property type="entry name" value="ADENINE DEAMINASE"/>
    <property type="match status" value="1"/>
</dbReference>
<evidence type="ECO:0000259" key="6">
    <source>
        <dbReference type="Pfam" id="PF00962"/>
    </source>
</evidence>
<dbReference type="InterPro" id="IPR006330">
    <property type="entry name" value="Ado/ade_deaminase"/>
</dbReference>